<dbReference type="GO" id="GO:0030692">
    <property type="term" value="C:Noc4p-Nop14p complex"/>
    <property type="evidence" value="ECO:0007669"/>
    <property type="project" value="TreeGrafter"/>
</dbReference>
<gene>
    <name evidence="7" type="ORF">EUX98_g3468</name>
</gene>
<keyword evidence="3" id="KW-0812">Transmembrane</keyword>
<accession>A0A4S4MYK3</accession>
<comment type="subcellular location">
    <subcellularLocation>
        <location evidence="1">Nucleus membrane</location>
        <topology evidence="1">Multi-pass membrane protein</topology>
    </subcellularLocation>
</comment>
<dbReference type="GO" id="GO:0031965">
    <property type="term" value="C:nuclear membrane"/>
    <property type="evidence" value="ECO:0007669"/>
    <property type="project" value="UniProtKB-SubCell"/>
</dbReference>
<evidence type="ECO:0000256" key="1">
    <source>
        <dbReference type="ARBA" id="ARBA00004232"/>
    </source>
</evidence>
<dbReference type="OrthoDB" id="10263185at2759"/>
<dbReference type="InterPro" id="IPR005612">
    <property type="entry name" value="CCAAT-binding_factor"/>
</dbReference>
<evidence type="ECO:0000313" key="7">
    <source>
        <dbReference type="EMBL" id="THH30727.1"/>
    </source>
</evidence>
<protein>
    <recommendedName>
        <fullName evidence="6">CCAAT-binding factor domain-containing protein</fullName>
    </recommendedName>
</protein>
<feature type="domain" description="CCAAT-binding factor" evidence="6">
    <location>
        <begin position="347"/>
        <end position="437"/>
    </location>
</feature>
<dbReference type="Pfam" id="PF03914">
    <property type="entry name" value="CBF"/>
    <property type="match status" value="1"/>
</dbReference>
<feature type="region of interest" description="Disordered" evidence="5">
    <location>
        <begin position="260"/>
        <end position="291"/>
    </location>
</feature>
<dbReference type="PANTHER" id="PTHR12455">
    <property type="entry name" value="NUCLEOLAR COMPLEX PROTEIN 4"/>
    <property type="match status" value="1"/>
</dbReference>
<evidence type="ECO:0000259" key="6">
    <source>
        <dbReference type="Pfam" id="PF03914"/>
    </source>
</evidence>
<dbReference type="AlphaFoldDB" id="A0A4S4MYK3"/>
<organism evidence="7 8">
    <name type="scientific">Antrodiella citrinella</name>
    <dbReference type="NCBI Taxonomy" id="2447956"/>
    <lineage>
        <taxon>Eukaryota</taxon>
        <taxon>Fungi</taxon>
        <taxon>Dikarya</taxon>
        <taxon>Basidiomycota</taxon>
        <taxon>Agaricomycotina</taxon>
        <taxon>Agaricomycetes</taxon>
        <taxon>Polyporales</taxon>
        <taxon>Steccherinaceae</taxon>
        <taxon>Antrodiella</taxon>
    </lineage>
</organism>
<dbReference type="EMBL" id="SGPM01000070">
    <property type="protein sequence ID" value="THH30727.1"/>
    <property type="molecule type" value="Genomic_DNA"/>
</dbReference>
<dbReference type="PANTHER" id="PTHR12455:SF0">
    <property type="entry name" value="NUCLEOLAR COMPLEX PROTEIN 4 HOMOLOG"/>
    <property type="match status" value="1"/>
</dbReference>
<sequence>MAPRPSLPASLKKRKLNNDSNAAINVEVYIQSLETGLIIAVATKTSLNQLTDLLDIARKAEEPPILSRAIYTLYRVFIVILSAGLLHAPSSDEAAKKVRSWLNERLQRYTQLLGGLLQDEDLKLRTAALDILMSIQKHLSTSVSKTSSTGPQWHNVHFKLVVNALLTCPPSPRHKRRFKKCKSEENDEGRKVDPEVRDLFVEKWLSVNDDVRWFFLRESANVLSSFDNPDVPANLLSFLEQLNTFPTEGKELSSWWVEELGSRPPKPKSTGEDDVDQTPNGEASQDLAEDAEDDWRKYFEDEAPVAEEKKAHGLPLILYSTLYLPGSRRPPPQKPSTILPYDGTVPQFHVPSFVKRLARLSLSAPPSAIVMIIPFTYNILKKHPSLMVLIHRDEEGFEHDPFDETEVNPTKTRALESSLWELYTHRHHYHSAVSTLAKIFTEAFTKPNYALEDFLDHTYATLFDTEVKRRVKKEPALATEPSHHTWFQKPNSDTPQVDLVEDLWSFV</sequence>
<reference evidence="7" key="1">
    <citation type="submission" date="2019-02" db="EMBL/GenBank/DDBJ databases">
        <title>Genome sequencing of the rare red list fungi Antrodiella citrinella (Flaviporus citrinellus).</title>
        <authorList>
            <person name="Buettner E."/>
            <person name="Kellner H."/>
        </authorList>
    </citation>
    <scope>NUCLEOTIDE SEQUENCE [LARGE SCALE GENOMIC DNA]</scope>
    <source>
        <strain evidence="7">DSM 108506</strain>
    </source>
</reference>
<comment type="caution">
    <text evidence="7">The sequence shown here is derived from an EMBL/GenBank/DDBJ whole genome shotgun (WGS) entry which is preliminary data.</text>
</comment>
<dbReference type="GO" id="GO:0032040">
    <property type="term" value="C:small-subunit processome"/>
    <property type="evidence" value="ECO:0007669"/>
    <property type="project" value="TreeGrafter"/>
</dbReference>
<dbReference type="GO" id="GO:0042254">
    <property type="term" value="P:ribosome biogenesis"/>
    <property type="evidence" value="ECO:0007669"/>
    <property type="project" value="InterPro"/>
</dbReference>
<keyword evidence="4" id="KW-1133">Transmembrane helix</keyword>
<evidence type="ECO:0000313" key="8">
    <source>
        <dbReference type="Proteomes" id="UP000308730"/>
    </source>
</evidence>
<keyword evidence="8" id="KW-1185">Reference proteome</keyword>
<evidence type="ECO:0000256" key="5">
    <source>
        <dbReference type="SAM" id="MobiDB-lite"/>
    </source>
</evidence>
<dbReference type="SUPFAM" id="SSF48371">
    <property type="entry name" value="ARM repeat"/>
    <property type="match status" value="1"/>
</dbReference>
<dbReference type="InterPro" id="IPR027193">
    <property type="entry name" value="Noc4"/>
</dbReference>
<evidence type="ECO:0000256" key="3">
    <source>
        <dbReference type="ARBA" id="ARBA00022692"/>
    </source>
</evidence>
<keyword evidence="4" id="KW-0472">Membrane</keyword>
<comment type="similarity">
    <text evidence="2">Belongs to the CBF/MAK21 family.</text>
</comment>
<name>A0A4S4MYK3_9APHY</name>
<dbReference type="Proteomes" id="UP000308730">
    <property type="component" value="Unassembled WGS sequence"/>
</dbReference>
<proteinExistence type="inferred from homology"/>
<dbReference type="InterPro" id="IPR016024">
    <property type="entry name" value="ARM-type_fold"/>
</dbReference>
<evidence type="ECO:0000256" key="4">
    <source>
        <dbReference type="ARBA" id="ARBA00022989"/>
    </source>
</evidence>
<evidence type="ECO:0000256" key="2">
    <source>
        <dbReference type="ARBA" id="ARBA00007797"/>
    </source>
</evidence>